<keyword evidence="4" id="KW-1185">Reference proteome</keyword>
<dbReference type="SUPFAM" id="SSF101386">
    <property type="entry name" value="all-alpha NTP pyrophosphatases"/>
    <property type="match status" value="2"/>
</dbReference>
<dbReference type="InterPro" id="IPR004518">
    <property type="entry name" value="MazG-like_dom"/>
</dbReference>
<dbReference type="PIRSF" id="PIRSF002845">
    <property type="entry name" value="Ttrprl_mtas_MazG"/>
    <property type="match status" value="1"/>
</dbReference>
<dbReference type="RefSeq" id="WP_304543614.1">
    <property type="nucleotide sequence ID" value="NZ_JARPTC010000019.1"/>
</dbReference>
<dbReference type="Pfam" id="PF00590">
    <property type="entry name" value="TP_methylase"/>
    <property type="match status" value="1"/>
</dbReference>
<feature type="domain" description="NTP pyrophosphohydrolase MazG-like" evidence="2">
    <location>
        <begin position="276"/>
        <end position="349"/>
    </location>
</feature>
<reference evidence="3" key="2">
    <citation type="submission" date="2023-03" db="EMBL/GenBank/DDBJ databases">
        <authorList>
            <person name="Zhang Z."/>
        </authorList>
    </citation>
    <scope>NUCLEOTIDE SEQUENCE</scope>
    <source>
        <strain evidence="3">DSA</strain>
    </source>
</reference>
<dbReference type="Gene3D" id="3.40.1010.10">
    <property type="entry name" value="Cobalt-precorrin-4 Transmethylase, Domain 1"/>
    <property type="match status" value="1"/>
</dbReference>
<dbReference type="GO" id="GO:0006950">
    <property type="term" value="P:response to stress"/>
    <property type="evidence" value="ECO:0007669"/>
    <property type="project" value="UniProtKB-ARBA"/>
</dbReference>
<dbReference type="InterPro" id="IPR035996">
    <property type="entry name" value="4pyrrol_Methylase_sf"/>
</dbReference>
<dbReference type="InterPro" id="IPR014777">
    <property type="entry name" value="4pyrrole_Mease_sub1"/>
</dbReference>
<dbReference type="NCBIfam" id="NF007113">
    <property type="entry name" value="PRK09562.1"/>
    <property type="match status" value="1"/>
</dbReference>
<dbReference type="GO" id="GO:0046047">
    <property type="term" value="P:TTP catabolic process"/>
    <property type="evidence" value="ECO:0007669"/>
    <property type="project" value="TreeGrafter"/>
</dbReference>
<dbReference type="SUPFAM" id="SSF53790">
    <property type="entry name" value="Tetrapyrrole methylase"/>
    <property type="match status" value="1"/>
</dbReference>
<dbReference type="InterPro" id="IPR048015">
    <property type="entry name" value="NTP-PPase_MazG-like_N"/>
</dbReference>
<dbReference type="AlphaFoldDB" id="A0AAW7ZEV9"/>
<evidence type="ECO:0000313" key="4">
    <source>
        <dbReference type="Proteomes" id="UP001172911"/>
    </source>
</evidence>
<dbReference type="FunFam" id="1.10.287.1080:FF:000001">
    <property type="entry name" value="Nucleoside triphosphate pyrophosphohydrolase"/>
    <property type="match status" value="1"/>
</dbReference>
<accession>A0AAW7ZEV9</accession>
<dbReference type="CDD" id="cd11723">
    <property type="entry name" value="YabN_N_like"/>
    <property type="match status" value="1"/>
</dbReference>
<dbReference type="InterPro" id="IPR048011">
    <property type="entry name" value="NTP-PPase_MazG-like_C"/>
</dbReference>
<dbReference type="InterPro" id="IPR011551">
    <property type="entry name" value="NTP_PyrPHydrolase_MazG"/>
</dbReference>
<dbReference type="GO" id="GO:0006203">
    <property type="term" value="P:dGTP catabolic process"/>
    <property type="evidence" value="ECO:0007669"/>
    <property type="project" value="TreeGrafter"/>
</dbReference>
<dbReference type="CDD" id="cd11528">
    <property type="entry name" value="NTP-PPase_MazG_Nterm"/>
    <property type="match status" value="1"/>
</dbReference>
<dbReference type="PANTHER" id="PTHR30522">
    <property type="entry name" value="NUCLEOSIDE TRIPHOSPHATE PYROPHOSPHOHYDROLASE"/>
    <property type="match status" value="1"/>
</dbReference>
<evidence type="ECO:0000259" key="2">
    <source>
        <dbReference type="Pfam" id="PF03819"/>
    </source>
</evidence>
<keyword evidence="3" id="KW-0378">Hydrolase</keyword>
<dbReference type="Pfam" id="PF03819">
    <property type="entry name" value="MazG"/>
    <property type="match status" value="2"/>
</dbReference>
<dbReference type="GO" id="GO:0046052">
    <property type="term" value="P:UTP catabolic process"/>
    <property type="evidence" value="ECO:0007669"/>
    <property type="project" value="TreeGrafter"/>
</dbReference>
<dbReference type="GO" id="GO:0046076">
    <property type="term" value="P:dTTP catabolic process"/>
    <property type="evidence" value="ECO:0007669"/>
    <property type="project" value="TreeGrafter"/>
</dbReference>
<dbReference type="InterPro" id="IPR035013">
    <property type="entry name" value="YabN_N"/>
</dbReference>
<feature type="domain" description="Tetrapyrrole methylase" evidence="1">
    <location>
        <begin position="5"/>
        <end position="207"/>
    </location>
</feature>
<sequence length="508" mass="57083">MDKSIVIVGLGPGNPGMLPFEVWSYLNSGHPVYLRTSIHPTVKWLEQQGVNFSTMDYLYQELETFEKVYACIVKEIIKAAEQGTVIYAVPGHPMVAEESVSLLLKASAEQGVKTKVIPAMSFLDALCATLGIDPCKGLYIIDALNFEQQKPEPKVATIITQIYDRITAGETKLTLMEYYPDEHPITVVRAAGVPGEEKTLQVPLFELDRIEWIDHLTSLYIEPLKAYEEVRGDYGFEAHASAGVDVTYECSFPLDPLVEVMAALRAENGCPWDREQTHETLKQYLIEETYEVIDAIDEGQMYKICEELGDLLLQIVFHAQIADENKKFGINDVVDSITEKMIRRHPHVFGTTSVNNSSEVLLNWDKIKEQEKGDSQAGSILAGIPRILPGLLRAEKIQAKAARVGFDWPDYRGAMDKVEEEIREVIQAIKADDKKALAEELGDLLFAVVNLTRLLGVEAEGALSNTTDKFIKRFNYIEKQASHSGEKLKDLSLEQMDKWWEEAKKIKA</sequence>
<dbReference type="Proteomes" id="UP001172911">
    <property type="component" value="Unassembled WGS sequence"/>
</dbReference>
<dbReference type="EC" id="3.6.1.9" evidence="3"/>
<protein>
    <submittedName>
        <fullName evidence="3">Nucleoside triphosphate pyrophosphohydrolase</fullName>
        <ecNumber evidence="3">3.6.1.9</ecNumber>
    </submittedName>
</protein>
<dbReference type="GO" id="GO:0046081">
    <property type="term" value="P:dUTP catabolic process"/>
    <property type="evidence" value="ECO:0007669"/>
    <property type="project" value="TreeGrafter"/>
</dbReference>
<dbReference type="GO" id="GO:0008168">
    <property type="term" value="F:methyltransferase activity"/>
    <property type="evidence" value="ECO:0007669"/>
    <property type="project" value="InterPro"/>
</dbReference>
<dbReference type="NCBIfam" id="TIGR00444">
    <property type="entry name" value="mazG"/>
    <property type="match status" value="1"/>
</dbReference>
<reference evidence="3" key="1">
    <citation type="journal article" date="2023" name="J. Hazard. Mater.">
        <title>Anaerobic biodegradation of pyrene and benzo[a]pyrene by a new sulfate-reducing Desulforamulus aquiferis strain DSA.</title>
        <authorList>
            <person name="Zhang Z."/>
            <person name="Sun J."/>
            <person name="Gong X."/>
            <person name="Wang C."/>
            <person name="Wang H."/>
        </authorList>
    </citation>
    <scope>NUCLEOTIDE SEQUENCE</scope>
    <source>
        <strain evidence="3">DSA</strain>
    </source>
</reference>
<dbReference type="GO" id="GO:0046061">
    <property type="term" value="P:dATP catabolic process"/>
    <property type="evidence" value="ECO:0007669"/>
    <property type="project" value="TreeGrafter"/>
</dbReference>
<organism evidence="3 4">
    <name type="scientific">Desulforamulus aquiferis</name>
    <dbReference type="NCBI Taxonomy" id="1397668"/>
    <lineage>
        <taxon>Bacteria</taxon>
        <taxon>Bacillati</taxon>
        <taxon>Bacillota</taxon>
        <taxon>Clostridia</taxon>
        <taxon>Eubacteriales</taxon>
        <taxon>Peptococcaceae</taxon>
        <taxon>Desulforamulus</taxon>
    </lineage>
</organism>
<dbReference type="FunFam" id="1.10.287.1080:FF:000003">
    <property type="entry name" value="Nucleoside triphosphate pyrophosphohydrolase"/>
    <property type="match status" value="1"/>
</dbReference>
<dbReference type="InterPro" id="IPR024180">
    <property type="entry name" value="Tetrapyrrole_Mease/MazG_pred"/>
</dbReference>
<dbReference type="Gene3D" id="1.10.287.1080">
    <property type="entry name" value="MazG-like"/>
    <property type="match status" value="2"/>
</dbReference>
<name>A0AAW7ZEV9_9FIRM</name>
<evidence type="ECO:0000259" key="1">
    <source>
        <dbReference type="Pfam" id="PF00590"/>
    </source>
</evidence>
<dbReference type="PANTHER" id="PTHR30522:SF0">
    <property type="entry name" value="NUCLEOSIDE TRIPHOSPHATE PYROPHOSPHOHYDROLASE"/>
    <property type="match status" value="1"/>
</dbReference>
<proteinExistence type="predicted"/>
<feature type="domain" description="NTP pyrophosphohydrolase MazG-like" evidence="2">
    <location>
        <begin position="416"/>
        <end position="474"/>
    </location>
</feature>
<evidence type="ECO:0000313" key="3">
    <source>
        <dbReference type="EMBL" id="MDO7788045.1"/>
    </source>
</evidence>
<dbReference type="InterPro" id="IPR000878">
    <property type="entry name" value="4pyrrol_Mease"/>
</dbReference>
<dbReference type="GO" id="GO:0047429">
    <property type="term" value="F:nucleoside triphosphate diphosphatase activity"/>
    <property type="evidence" value="ECO:0007669"/>
    <property type="project" value="UniProtKB-EC"/>
</dbReference>
<dbReference type="EMBL" id="JARPTC010000019">
    <property type="protein sequence ID" value="MDO7788045.1"/>
    <property type="molecule type" value="Genomic_DNA"/>
</dbReference>
<comment type="caution">
    <text evidence="3">The sequence shown here is derived from an EMBL/GenBank/DDBJ whole genome shotgun (WGS) entry which is preliminary data.</text>
</comment>
<dbReference type="CDD" id="cd11529">
    <property type="entry name" value="NTP-PPase_MazG_Cterm"/>
    <property type="match status" value="1"/>
</dbReference>
<gene>
    <name evidence="3" type="primary">mazG</name>
    <name evidence="3" type="ORF">P6N53_12505</name>
</gene>